<keyword evidence="3" id="KW-1185">Reference proteome</keyword>
<organism evidence="2 3">
    <name type="scientific">Actinomadura viridis</name>
    <dbReference type="NCBI Taxonomy" id="58110"/>
    <lineage>
        <taxon>Bacteria</taxon>
        <taxon>Bacillati</taxon>
        <taxon>Actinomycetota</taxon>
        <taxon>Actinomycetes</taxon>
        <taxon>Streptosporangiales</taxon>
        <taxon>Thermomonosporaceae</taxon>
        <taxon>Actinomadura</taxon>
    </lineage>
</organism>
<evidence type="ECO:0000256" key="1">
    <source>
        <dbReference type="SAM" id="Phobius"/>
    </source>
</evidence>
<dbReference type="EMBL" id="JADOUA010000001">
    <property type="protein sequence ID" value="MBG6087231.1"/>
    <property type="molecule type" value="Genomic_DNA"/>
</dbReference>
<dbReference type="AlphaFoldDB" id="A0A931GL94"/>
<proteinExistence type="predicted"/>
<sequence>MHGSTARRLVLWSVGGLVVLAVFAAFSLVPGPWLKTLVMGVGGPALVLAAPVHLVAQVRFRGRAVRAVGVVERCVDNGPDEPSCTLTVRYTALDGAERLFTDDRAPCRPLGSEVRILYDPAGPSDARLHRSAAAAPVTALVMALVGAVLSYFFWRDHLPG</sequence>
<feature type="transmembrane region" description="Helical" evidence="1">
    <location>
        <begin position="9"/>
        <end position="30"/>
    </location>
</feature>
<dbReference type="RefSeq" id="WP_197010124.1">
    <property type="nucleotide sequence ID" value="NZ_BAABES010000006.1"/>
</dbReference>
<gene>
    <name evidence="2" type="ORF">IW256_001344</name>
</gene>
<evidence type="ECO:0000313" key="2">
    <source>
        <dbReference type="EMBL" id="MBG6087231.1"/>
    </source>
</evidence>
<feature type="transmembrane region" description="Helical" evidence="1">
    <location>
        <begin position="133"/>
        <end position="154"/>
    </location>
</feature>
<feature type="transmembrane region" description="Helical" evidence="1">
    <location>
        <begin position="36"/>
        <end position="56"/>
    </location>
</feature>
<keyword evidence="1" id="KW-0812">Transmembrane</keyword>
<keyword evidence="1" id="KW-1133">Transmembrane helix</keyword>
<comment type="caution">
    <text evidence="2">The sequence shown here is derived from an EMBL/GenBank/DDBJ whole genome shotgun (WGS) entry which is preliminary data.</text>
</comment>
<keyword evidence="1" id="KW-0472">Membrane</keyword>
<name>A0A931GL94_9ACTN</name>
<accession>A0A931GL94</accession>
<evidence type="ECO:0000313" key="3">
    <source>
        <dbReference type="Proteomes" id="UP000614047"/>
    </source>
</evidence>
<protein>
    <submittedName>
        <fullName evidence="2">Peptidoglycan/LPS O-acetylase OafA/YrhL</fullName>
    </submittedName>
</protein>
<dbReference type="Proteomes" id="UP000614047">
    <property type="component" value="Unassembled WGS sequence"/>
</dbReference>
<reference evidence="2" key="1">
    <citation type="submission" date="2020-11" db="EMBL/GenBank/DDBJ databases">
        <title>Sequencing the genomes of 1000 actinobacteria strains.</title>
        <authorList>
            <person name="Klenk H.-P."/>
        </authorList>
    </citation>
    <scope>NUCLEOTIDE SEQUENCE</scope>
    <source>
        <strain evidence="2">DSM 43175</strain>
    </source>
</reference>